<dbReference type="EMBL" id="JAQMPJ010000022">
    <property type="protein sequence ID" value="MDB9006875.1"/>
    <property type="molecule type" value="Genomic_DNA"/>
</dbReference>
<feature type="domain" description="Carrier" evidence="1">
    <location>
        <begin position="21"/>
        <end position="69"/>
    </location>
</feature>
<dbReference type="SUPFAM" id="SSF47336">
    <property type="entry name" value="ACP-like"/>
    <property type="match status" value="1"/>
</dbReference>
<dbReference type="Proteomes" id="UP000095455">
    <property type="component" value="Unassembled WGS sequence"/>
</dbReference>
<sequence>MEKKVFDIINEIRAAKDMNTVAELTAETRLREDLAFTSFDLAELTVKIEDEFDIDIFEDGLVNTIGEIYAKLS</sequence>
<name>A0A8D9L4H4_PARDI</name>
<dbReference type="AlphaFoldDB" id="A0A8D9L4H4"/>
<dbReference type="Gene3D" id="1.10.1200.10">
    <property type="entry name" value="ACP-like"/>
    <property type="match status" value="1"/>
</dbReference>
<evidence type="ECO:0000313" key="4">
    <source>
        <dbReference type="Proteomes" id="UP000095455"/>
    </source>
</evidence>
<dbReference type="RefSeq" id="WP_009017054.1">
    <property type="nucleotide sequence ID" value="NZ_CABMKT010000001.1"/>
</dbReference>
<evidence type="ECO:0000313" key="3">
    <source>
        <dbReference type="EMBL" id="MDB9006875.1"/>
    </source>
</evidence>
<evidence type="ECO:0000313" key="2">
    <source>
        <dbReference type="EMBL" id="CUN80983.1"/>
    </source>
</evidence>
<dbReference type="InterPro" id="IPR036736">
    <property type="entry name" value="ACP-like_sf"/>
</dbReference>
<dbReference type="GeneID" id="93523899"/>
<reference evidence="3" key="2">
    <citation type="submission" date="2023-01" db="EMBL/GenBank/DDBJ databases">
        <title>Human gut microbiome strain richness.</title>
        <authorList>
            <person name="Chen-Liaw A."/>
        </authorList>
    </citation>
    <scope>NUCLEOTIDE SEQUENCE</scope>
    <source>
        <strain evidence="3">RTP21484st1_E5_RTP21484_190118</strain>
    </source>
</reference>
<protein>
    <submittedName>
        <fullName evidence="2">Acyl carrier protein</fullName>
    </submittedName>
</protein>
<dbReference type="Pfam" id="PF00550">
    <property type="entry name" value="PP-binding"/>
    <property type="match status" value="1"/>
</dbReference>
<dbReference type="Proteomes" id="UP001210126">
    <property type="component" value="Unassembled WGS sequence"/>
</dbReference>
<organism evidence="2 4">
    <name type="scientific">Parabacteroides distasonis</name>
    <dbReference type="NCBI Taxonomy" id="823"/>
    <lineage>
        <taxon>Bacteria</taxon>
        <taxon>Pseudomonadati</taxon>
        <taxon>Bacteroidota</taxon>
        <taxon>Bacteroidia</taxon>
        <taxon>Bacteroidales</taxon>
        <taxon>Tannerellaceae</taxon>
        <taxon>Parabacteroides</taxon>
    </lineage>
</organism>
<comment type="caution">
    <text evidence="2">The sequence shown here is derived from an EMBL/GenBank/DDBJ whole genome shotgun (WGS) entry which is preliminary data.</text>
</comment>
<reference evidence="2 4" key="1">
    <citation type="submission" date="2015-09" db="EMBL/GenBank/DDBJ databases">
        <authorList>
            <consortium name="Pathogen Informatics"/>
        </authorList>
    </citation>
    <scope>NUCLEOTIDE SEQUENCE [LARGE SCALE GENOMIC DNA]</scope>
    <source>
        <strain evidence="2 4">2789STDY5608822</strain>
    </source>
</reference>
<evidence type="ECO:0000259" key="1">
    <source>
        <dbReference type="Pfam" id="PF00550"/>
    </source>
</evidence>
<proteinExistence type="predicted"/>
<dbReference type="InterPro" id="IPR009081">
    <property type="entry name" value="PP-bd_ACP"/>
</dbReference>
<gene>
    <name evidence="2" type="ORF">ERS852380_01058</name>
    <name evidence="3" type="ORF">PN599_17950</name>
</gene>
<dbReference type="EMBL" id="CYYK01000003">
    <property type="protein sequence ID" value="CUN80983.1"/>
    <property type="molecule type" value="Genomic_DNA"/>
</dbReference>
<accession>A0A8D9L4H4</accession>